<feature type="domain" description="Cytochrome oxidase subunit II transmembrane region profile" evidence="19">
    <location>
        <begin position="63"/>
        <end position="158"/>
    </location>
</feature>
<sequence>MRGFKALAVAAALTFGAVQAQAQDAAAPAAATVEQAAAAPVAETAAPAVNLANMGTAPDATVGQPQGGWHIQPQVTELGQRGSDFNTALLLIMGVITAFVFALLIWSMIRFRRGANPVPSKTTHNVLIEVVWTLVPVLVLVGIAIPSFKLLAAQYDPPKADLTIKATGHQWYWSYEYPDQGGFGFDAVMLSDADAAKANEPRNLAVDNRVVVPAGAVVKVLLTASDVIHSWAVPAFWVKMDAVPGRVNETWFKTDREGLYYGQCSELCGTKHGFMPIAVEVVSKEKFDAWVAARQADAGVEVAAAAPAATAAAPAPAADAAAAPAAAPEAAPAAAAETL</sequence>
<dbReference type="Proteomes" id="UP001597124">
    <property type="component" value="Unassembled WGS sequence"/>
</dbReference>
<evidence type="ECO:0000256" key="9">
    <source>
        <dbReference type="ARBA" id="ARBA00022989"/>
    </source>
</evidence>
<comment type="function">
    <text evidence="12 15">Subunits I and II form the functional core of the enzyme complex. Electrons originating in cytochrome c are transferred via heme a and Cu(A) to the binuclear center formed by heme a3 and Cu(B).</text>
</comment>
<dbReference type="NCBIfam" id="TIGR02866">
    <property type="entry name" value="CoxB"/>
    <property type="match status" value="1"/>
</dbReference>
<evidence type="ECO:0000256" key="8">
    <source>
        <dbReference type="ARBA" id="ARBA00022982"/>
    </source>
</evidence>
<proteinExistence type="inferred from homology"/>
<gene>
    <name evidence="20" type="primary">coxB</name>
    <name evidence="20" type="ORF">ACFQ00_02590</name>
</gene>
<evidence type="ECO:0000256" key="10">
    <source>
        <dbReference type="ARBA" id="ARBA00023008"/>
    </source>
</evidence>
<keyword evidence="6 15" id="KW-0479">Metal-binding</keyword>
<evidence type="ECO:0000256" key="11">
    <source>
        <dbReference type="ARBA" id="ARBA00023136"/>
    </source>
</evidence>
<dbReference type="InterPro" id="IPR045187">
    <property type="entry name" value="CcO_II"/>
</dbReference>
<dbReference type="InterPro" id="IPR001505">
    <property type="entry name" value="Copper_CuA"/>
</dbReference>
<name>A0ABW3BYL1_SPHXN</name>
<keyword evidence="3 14" id="KW-0813">Transport</keyword>
<keyword evidence="11 16" id="KW-0472">Membrane</keyword>
<keyword evidence="9 16" id="KW-1133">Transmembrane helix</keyword>
<dbReference type="PANTHER" id="PTHR22888:SF9">
    <property type="entry name" value="CYTOCHROME C OXIDASE SUBUNIT 2"/>
    <property type="match status" value="1"/>
</dbReference>
<dbReference type="InterPro" id="IPR036257">
    <property type="entry name" value="Cyt_c_oxidase_su2_TM_sf"/>
</dbReference>
<dbReference type="InterPro" id="IPR008972">
    <property type="entry name" value="Cupredoxin"/>
</dbReference>
<comment type="caution">
    <text evidence="20">The sequence shown here is derived from an EMBL/GenBank/DDBJ whole genome shotgun (WGS) entry which is preliminary data.</text>
</comment>
<comment type="cofactor">
    <cofactor evidence="15">
        <name>Cu cation</name>
        <dbReference type="ChEBI" id="CHEBI:23378"/>
    </cofactor>
    <text evidence="15">Binds a copper A center.</text>
</comment>
<evidence type="ECO:0000256" key="4">
    <source>
        <dbReference type="ARBA" id="ARBA00022660"/>
    </source>
</evidence>
<feature type="chain" id="PRO_5045693445" description="Cytochrome c oxidase subunit 2" evidence="17">
    <location>
        <begin position="23"/>
        <end position="339"/>
    </location>
</feature>
<dbReference type="PRINTS" id="PR01166">
    <property type="entry name" value="CYCOXIDASEII"/>
</dbReference>
<dbReference type="SUPFAM" id="SSF81464">
    <property type="entry name" value="Cytochrome c oxidase subunit II-like, transmembrane region"/>
    <property type="match status" value="1"/>
</dbReference>
<dbReference type="Gene3D" id="1.10.287.90">
    <property type="match status" value="1"/>
</dbReference>
<feature type="domain" description="Cytochrome oxidase subunit II copper A binding" evidence="18">
    <location>
        <begin position="159"/>
        <end position="293"/>
    </location>
</feature>
<evidence type="ECO:0000256" key="3">
    <source>
        <dbReference type="ARBA" id="ARBA00022448"/>
    </source>
</evidence>
<evidence type="ECO:0000256" key="2">
    <source>
        <dbReference type="ARBA" id="ARBA00007866"/>
    </source>
</evidence>
<keyword evidence="17" id="KW-0732">Signal</keyword>
<dbReference type="InterPro" id="IPR002429">
    <property type="entry name" value="CcO_II-like_C"/>
</dbReference>
<keyword evidence="7" id="KW-1278">Translocase</keyword>
<evidence type="ECO:0000256" key="17">
    <source>
        <dbReference type="SAM" id="SignalP"/>
    </source>
</evidence>
<evidence type="ECO:0000256" key="1">
    <source>
        <dbReference type="ARBA" id="ARBA00004141"/>
    </source>
</evidence>
<comment type="catalytic activity">
    <reaction evidence="13 15">
        <text>4 Fe(II)-[cytochrome c] + O2 + 8 H(+)(in) = 4 Fe(III)-[cytochrome c] + 2 H2O + 4 H(+)(out)</text>
        <dbReference type="Rhea" id="RHEA:11436"/>
        <dbReference type="Rhea" id="RHEA-COMP:10350"/>
        <dbReference type="Rhea" id="RHEA-COMP:14399"/>
        <dbReference type="ChEBI" id="CHEBI:15377"/>
        <dbReference type="ChEBI" id="CHEBI:15378"/>
        <dbReference type="ChEBI" id="CHEBI:15379"/>
        <dbReference type="ChEBI" id="CHEBI:29033"/>
        <dbReference type="ChEBI" id="CHEBI:29034"/>
        <dbReference type="EC" id="7.1.1.9"/>
    </reaction>
</comment>
<evidence type="ECO:0000256" key="5">
    <source>
        <dbReference type="ARBA" id="ARBA00022692"/>
    </source>
</evidence>
<keyword evidence="21" id="KW-1185">Reference proteome</keyword>
<evidence type="ECO:0000259" key="18">
    <source>
        <dbReference type="PROSITE" id="PS50857"/>
    </source>
</evidence>
<keyword evidence="8 14" id="KW-0249">Electron transport</keyword>
<evidence type="ECO:0000256" key="15">
    <source>
        <dbReference type="RuleBase" id="RU004024"/>
    </source>
</evidence>
<dbReference type="PANTHER" id="PTHR22888">
    <property type="entry name" value="CYTOCHROME C OXIDASE, SUBUNIT II"/>
    <property type="match status" value="1"/>
</dbReference>
<evidence type="ECO:0000256" key="14">
    <source>
        <dbReference type="RuleBase" id="RU000456"/>
    </source>
</evidence>
<comment type="similarity">
    <text evidence="2 14">Belongs to the cytochrome c oxidase subunit 2 family.</text>
</comment>
<keyword evidence="5 14" id="KW-0812">Transmembrane</keyword>
<evidence type="ECO:0000256" key="12">
    <source>
        <dbReference type="ARBA" id="ARBA00024688"/>
    </source>
</evidence>
<dbReference type="Pfam" id="PF00116">
    <property type="entry name" value="COX2"/>
    <property type="match status" value="1"/>
</dbReference>
<evidence type="ECO:0000313" key="20">
    <source>
        <dbReference type="EMBL" id="MFD0847198.1"/>
    </source>
</evidence>
<feature type="transmembrane region" description="Helical" evidence="16">
    <location>
        <begin position="126"/>
        <end position="148"/>
    </location>
</feature>
<feature type="signal peptide" evidence="17">
    <location>
        <begin position="1"/>
        <end position="22"/>
    </location>
</feature>
<dbReference type="RefSeq" id="WP_381485712.1">
    <property type="nucleotide sequence ID" value="NZ_JBHTIK010000001.1"/>
</dbReference>
<dbReference type="PROSITE" id="PS50999">
    <property type="entry name" value="COX2_TM"/>
    <property type="match status" value="1"/>
</dbReference>
<feature type="transmembrane region" description="Helical" evidence="16">
    <location>
        <begin position="88"/>
        <end position="106"/>
    </location>
</feature>
<keyword evidence="4 14" id="KW-0679">Respiratory chain</keyword>
<dbReference type="PROSITE" id="PS00078">
    <property type="entry name" value="COX2"/>
    <property type="match status" value="1"/>
</dbReference>
<evidence type="ECO:0000259" key="19">
    <source>
        <dbReference type="PROSITE" id="PS50999"/>
    </source>
</evidence>
<keyword evidence="10 15" id="KW-0186">Copper</keyword>
<dbReference type="Pfam" id="PF02790">
    <property type="entry name" value="COX2_TM"/>
    <property type="match status" value="1"/>
</dbReference>
<evidence type="ECO:0000256" key="7">
    <source>
        <dbReference type="ARBA" id="ARBA00022967"/>
    </source>
</evidence>
<accession>A0ABW3BYL1</accession>
<comment type="subcellular location">
    <subcellularLocation>
        <location evidence="14">Cell membrane</location>
        <topology evidence="14">Multi-pass membrane protein</topology>
    </subcellularLocation>
    <subcellularLocation>
        <location evidence="1">Membrane</location>
        <topology evidence="1">Multi-pass membrane protein</topology>
    </subcellularLocation>
</comment>
<dbReference type="Gene3D" id="2.60.40.420">
    <property type="entry name" value="Cupredoxins - blue copper proteins"/>
    <property type="match status" value="1"/>
</dbReference>
<dbReference type="EMBL" id="JBHTIK010000001">
    <property type="protein sequence ID" value="MFD0847198.1"/>
    <property type="molecule type" value="Genomic_DNA"/>
</dbReference>
<reference evidence="21" key="1">
    <citation type="journal article" date="2019" name="Int. J. Syst. Evol. Microbiol.">
        <title>The Global Catalogue of Microorganisms (GCM) 10K type strain sequencing project: providing services to taxonomists for standard genome sequencing and annotation.</title>
        <authorList>
            <consortium name="The Broad Institute Genomics Platform"/>
            <consortium name="The Broad Institute Genome Sequencing Center for Infectious Disease"/>
            <person name="Wu L."/>
            <person name="Ma J."/>
        </authorList>
    </citation>
    <scope>NUCLEOTIDE SEQUENCE [LARGE SCALE GENOMIC DNA]</scope>
    <source>
        <strain evidence="21">CCUG 52537</strain>
    </source>
</reference>
<evidence type="ECO:0000256" key="16">
    <source>
        <dbReference type="SAM" id="Phobius"/>
    </source>
</evidence>
<evidence type="ECO:0000256" key="6">
    <source>
        <dbReference type="ARBA" id="ARBA00022723"/>
    </source>
</evidence>
<dbReference type="EC" id="7.1.1.9" evidence="15"/>
<evidence type="ECO:0000313" key="21">
    <source>
        <dbReference type="Proteomes" id="UP001597124"/>
    </source>
</evidence>
<evidence type="ECO:0000256" key="13">
    <source>
        <dbReference type="ARBA" id="ARBA00047816"/>
    </source>
</evidence>
<protein>
    <recommendedName>
        <fullName evidence="15">Cytochrome c oxidase subunit 2</fullName>
        <ecNumber evidence="15">7.1.1.9</ecNumber>
    </recommendedName>
</protein>
<organism evidence="20 21">
    <name type="scientific">Sphingosinicella xenopeptidilytica</name>
    <dbReference type="NCBI Taxonomy" id="364098"/>
    <lineage>
        <taxon>Bacteria</taxon>
        <taxon>Pseudomonadati</taxon>
        <taxon>Pseudomonadota</taxon>
        <taxon>Alphaproteobacteria</taxon>
        <taxon>Sphingomonadales</taxon>
        <taxon>Sphingosinicellaceae</taxon>
        <taxon>Sphingosinicella</taxon>
    </lineage>
</organism>
<dbReference type="PROSITE" id="PS50857">
    <property type="entry name" value="COX2_CUA"/>
    <property type="match status" value="1"/>
</dbReference>
<dbReference type="InterPro" id="IPR034210">
    <property type="entry name" value="CcO_II_C"/>
</dbReference>
<dbReference type="InterPro" id="IPR014222">
    <property type="entry name" value="Cyt_c_oxidase_su2"/>
</dbReference>
<dbReference type="SUPFAM" id="SSF49503">
    <property type="entry name" value="Cupredoxins"/>
    <property type="match status" value="1"/>
</dbReference>
<dbReference type="CDD" id="cd13912">
    <property type="entry name" value="CcO_II_C"/>
    <property type="match status" value="1"/>
</dbReference>
<dbReference type="InterPro" id="IPR011759">
    <property type="entry name" value="Cyt_c_oxidase_su2_TM_dom"/>
</dbReference>